<keyword evidence="15" id="KW-1015">Disulfide bond</keyword>
<keyword evidence="21" id="KW-1185">Reference proteome</keyword>
<evidence type="ECO:0000313" key="21">
    <source>
        <dbReference type="Proteomes" id="UP001307168"/>
    </source>
</evidence>
<gene>
    <name evidence="20" type="ORF">P4706_27745</name>
</gene>
<evidence type="ECO:0000256" key="9">
    <source>
        <dbReference type="ARBA" id="ARBA00022741"/>
    </source>
</evidence>
<evidence type="ECO:0000256" key="7">
    <source>
        <dbReference type="ARBA" id="ARBA00022692"/>
    </source>
</evidence>
<evidence type="ECO:0000256" key="5">
    <source>
        <dbReference type="ARBA" id="ARBA00022525"/>
    </source>
</evidence>
<dbReference type="NCBIfam" id="NF033679">
    <property type="entry name" value="DNRLRE_dom"/>
    <property type="match status" value="1"/>
</dbReference>
<comment type="subcellular location">
    <subcellularLocation>
        <location evidence="1">Cell membrane</location>
        <topology evidence="1">Single-pass type I membrane protein</topology>
    </subcellularLocation>
    <subcellularLocation>
        <location evidence="2">Secreted</location>
    </subcellularLocation>
</comment>
<evidence type="ECO:0000256" key="12">
    <source>
        <dbReference type="ARBA" id="ARBA00022989"/>
    </source>
</evidence>
<keyword evidence="14" id="KW-0829">Tyrosine-protein kinase</keyword>
<keyword evidence="8" id="KW-0732">Signal</keyword>
<evidence type="ECO:0000256" key="11">
    <source>
        <dbReference type="ARBA" id="ARBA00022840"/>
    </source>
</evidence>
<feature type="domain" description="ALK/LTK-like glycine-rich" evidence="18">
    <location>
        <begin position="210"/>
        <end position="386"/>
    </location>
</feature>
<evidence type="ECO:0000256" key="17">
    <source>
        <dbReference type="ARBA" id="ARBA00023180"/>
    </source>
</evidence>
<reference evidence="20 21" key="1">
    <citation type="submission" date="2023-03" db="EMBL/GenBank/DDBJ databases">
        <title>Bacillus Genome Sequencing.</title>
        <authorList>
            <person name="Dunlap C."/>
        </authorList>
    </citation>
    <scope>NUCLEOTIDE SEQUENCE [LARGE SCALE GENOMIC DNA]</scope>
    <source>
        <strain evidence="20 21">B-41290</strain>
    </source>
</reference>
<keyword evidence="16" id="KW-0675">Receptor</keyword>
<dbReference type="EMBL" id="JARNBH010000042">
    <property type="protein sequence ID" value="MEC0276786.1"/>
    <property type="molecule type" value="Genomic_DNA"/>
</dbReference>
<sequence length="1479" mass="162138">MAITVAQSRELVLWNNAFSDPTAYLDYVDGDYIVVMGMVNATFTAPTGFVTVGSLTSSGLPLFYKKLSGRGSSITLSGMSGTGRVVAHIIRGAKSVYTTGNYDGTARTLTAGLSGMNQMVISTTGNSDSSQYGGSGWAVTRSTQWAGTDYYAVATKWFSNGQFTTPTHTIYGTNENYIIFSEHLYWQYSNQNSGTNTPNGSIRSFTVPATGTYRFEAWGAGGSGGNGGSSGGAGARVVTEYDLKKDDVLYYIVGHAGYANLSTVVTDGVTGASGGATTVVLRDSSGSKTMTATGYANIRVTPLIVAAGGGGGNDYKYQKVYEHGLPGQWTIHPSLSENRFSSSFLGGGTGGTYSRGGQTSYGGFGGGQGSDDTRPYAGGWYTTSNQVWSYYIGANSTGTHGHNNGHGRLVITQLIANEPPKITNLKVVAEKLTATLYDVDPEDTVSWKAKINNSDVSVFSSWEVPGDIEYTIPEVNLLTNSSSNYITIQVKDNYEGVIVNSDNYSIPIHLFPSSINVKRPSDFDGSINVKTPTDFEGTITVRRSGSIDFTSSIDVWRNSNLTGTINVLQNTSVKGTINVKRPTDFKGSIQVRNLTSGLGDLSSSLSLQPKNKMRGKVLVRGVRESNLPSVIWPRYNLDFPSIILTRRDVRSELLGSIETWQFNLLPGTIKVVGASLLPGKLNIKIPTDLPSSFTVFRRGNYNFSSSIAIRSLNKMSGKVLVYGVKENELPAGIWPKIHSELLSTITVKQFVDDDLPVTISARATWQSDLLSHITPRLISDVISSISIRPHGRMRGIVEVKQVPLTTDVLYPVKDTFVWSKESNLNFATAMDMYVGTALNGDNFQSLMQFSLTQIPKGNVIKTATLRLYHAGEYYNEYDVGIYTPSKTWKEPEVTWISKPNTVKHYTTFKTGLGKSFVDIDLTTLVENWHNGKETNSGFLMKAMSDILGSDVRYHTKESSLRPYLSINHFDPNVVNSYGYGKLEASMNVRGWGNDALKGVIDVKGYNSHSRLPSSIDVYPPNTYHKSPMPSSITVNNPDLDSRLWVMQGGKVDFPSSVIPVFSRSEDFIGEITVSRDFLQGFIYVREYQDLPSTILPRVEGFNDFTSGITVSKPDIQSTIYVRAYRDLPASLIPRVEGTGELISTIFVSKPDLEASLEVNPFDDFPMSIVPRVQGEKDTAFMFRISRPDMPSTAYVNYRKDFVGSILVIGHDHKEMPSSLYVKYRMFMPGSICVPNYNYWPGSIDVANGFYHSNTPSSIFVRGRSDLASSVDVYRADSFEGTITVSKDTIESLLIVSRENLSDIPSSIVAKQSEDSTLRSSIDVFRSRNLISSINVKIAGDLLGTIFARHSNYDDWLGSVSVKYAKEKDIQGTLIVRHSEESDLSSSINVKIPIDFDGTLVARQEKNNDFKGHVSVFINNDIDSSLNVKLVYYCPLPSTIIVKAAKSNDLPTFMISRVARANDLPSSIDLGGYYPYSFIM</sequence>
<dbReference type="RefSeq" id="WP_367408327.1">
    <property type="nucleotide sequence ID" value="NZ_JARNBH010000042.1"/>
</dbReference>
<evidence type="ECO:0000256" key="2">
    <source>
        <dbReference type="ARBA" id="ARBA00004613"/>
    </source>
</evidence>
<dbReference type="Pfam" id="PF24517">
    <property type="entry name" value="CBM96"/>
    <property type="match status" value="1"/>
</dbReference>
<keyword evidence="12" id="KW-1133">Transmembrane helix</keyword>
<feature type="domain" description="Carbohydrate-binding module family 96" evidence="19">
    <location>
        <begin position="808"/>
        <end position="967"/>
    </location>
</feature>
<keyword evidence="13" id="KW-0472">Membrane</keyword>
<evidence type="ECO:0000256" key="1">
    <source>
        <dbReference type="ARBA" id="ARBA00004251"/>
    </source>
</evidence>
<evidence type="ECO:0000256" key="10">
    <source>
        <dbReference type="ARBA" id="ARBA00022777"/>
    </source>
</evidence>
<evidence type="ECO:0000256" key="14">
    <source>
        <dbReference type="ARBA" id="ARBA00023137"/>
    </source>
</evidence>
<dbReference type="GO" id="GO:0005524">
    <property type="term" value="F:ATP binding"/>
    <property type="evidence" value="ECO:0007669"/>
    <property type="project" value="UniProtKB-KW"/>
</dbReference>
<keyword evidence="6" id="KW-0808">Transferase</keyword>
<organism evidence="20 21">
    <name type="scientific">Peribacillus castrilensis</name>
    <dbReference type="NCBI Taxonomy" id="2897690"/>
    <lineage>
        <taxon>Bacteria</taxon>
        <taxon>Bacillati</taxon>
        <taxon>Bacillota</taxon>
        <taxon>Bacilli</taxon>
        <taxon>Bacillales</taxon>
        <taxon>Bacillaceae</taxon>
        <taxon>Peribacillus</taxon>
    </lineage>
</organism>
<accession>A0AAW9NHF9</accession>
<keyword evidence="7" id="KW-0812">Transmembrane</keyword>
<evidence type="ECO:0000256" key="6">
    <source>
        <dbReference type="ARBA" id="ARBA00022679"/>
    </source>
</evidence>
<keyword evidence="11" id="KW-0067">ATP-binding</keyword>
<keyword evidence="9" id="KW-0547">Nucleotide-binding</keyword>
<comment type="caution">
    <text evidence="20">The sequence shown here is derived from an EMBL/GenBank/DDBJ whole genome shotgun (WGS) entry which is preliminary data.</text>
</comment>
<evidence type="ECO:0000256" key="16">
    <source>
        <dbReference type="ARBA" id="ARBA00023170"/>
    </source>
</evidence>
<evidence type="ECO:0000313" key="20">
    <source>
        <dbReference type="EMBL" id="MEC0276786.1"/>
    </source>
</evidence>
<keyword evidence="4" id="KW-1003">Cell membrane</keyword>
<keyword evidence="10" id="KW-0418">Kinase</keyword>
<evidence type="ECO:0000256" key="4">
    <source>
        <dbReference type="ARBA" id="ARBA00022475"/>
    </source>
</evidence>
<keyword evidence="5" id="KW-0964">Secreted</keyword>
<evidence type="ECO:0000256" key="13">
    <source>
        <dbReference type="ARBA" id="ARBA00023136"/>
    </source>
</evidence>
<proteinExistence type="predicted"/>
<keyword evidence="17" id="KW-0325">Glycoprotein</keyword>
<dbReference type="Pfam" id="PF12810">
    <property type="entry name" value="ALK_LTK_GRD"/>
    <property type="match status" value="1"/>
</dbReference>
<dbReference type="Proteomes" id="UP001307168">
    <property type="component" value="Unassembled WGS sequence"/>
</dbReference>
<dbReference type="GO" id="GO:0005576">
    <property type="term" value="C:extracellular region"/>
    <property type="evidence" value="ECO:0007669"/>
    <property type="project" value="UniProtKB-SubCell"/>
</dbReference>
<dbReference type="InterPro" id="IPR055163">
    <property type="entry name" value="ALK/LTK-like_GRD"/>
</dbReference>
<evidence type="ECO:0000259" key="19">
    <source>
        <dbReference type="Pfam" id="PF24517"/>
    </source>
</evidence>
<evidence type="ECO:0000259" key="18">
    <source>
        <dbReference type="Pfam" id="PF12810"/>
    </source>
</evidence>
<evidence type="ECO:0000256" key="8">
    <source>
        <dbReference type="ARBA" id="ARBA00022729"/>
    </source>
</evidence>
<dbReference type="GO" id="GO:0004714">
    <property type="term" value="F:transmembrane receptor protein tyrosine kinase activity"/>
    <property type="evidence" value="ECO:0007669"/>
    <property type="project" value="UniProtKB-EC"/>
</dbReference>
<dbReference type="EC" id="2.7.10.1" evidence="3"/>
<protein>
    <recommendedName>
        <fullName evidence="3">receptor protein-tyrosine kinase</fullName>
        <ecNumber evidence="3">2.7.10.1</ecNumber>
    </recommendedName>
</protein>
<dbReference type="InterPro" id="IPR055372">
    <property type="entry name" value="CBM96"/>
</dbReference>
<evidence type="ECO:0000256" key="15">
    <source>
        <dbReference type="ARBA" id="ARBA00023157"/>
    </source>
</evidence>
<name>A0AAW9NHF9_9BACI</name>
<dbReference type="GO" id="GO:0005886">
    <property type="term" value="C:plasma membrane"/>
    <property type="evidence" value="ECO:0007669"/>
    <property type="project" value="UniProtKB-SubCell"/>
</dbReference>
<evidence type="ECO:0000256" key="3">
    <source>
        <dbReference type="ARBA" id="ARBA00011902"/>
    </source>
</evidence>